<evidence type="ECO:0000313" key="2">
    <source>
        <dbReference type="EMBL" id="MBV7266979.1"/>
    </source>
</evidence>
<feature type="transmembrane region" description="Helical" evidence="1">
    <location>
        <begin position="60"/>
        <end position="84"/>
    </location>
</feature>
<evidence type="ECO:0000313" key="3">
    <source>
        <dbReference type="Proteomes" id="UP000699975"/>
    </source>
</evidence>
<dbReference type="Proteomes" id="UP000699975">
    <property type="component" value="Unassembled WGS sequence"/>
</dbReference>
<dbReference type="RefSeq" id="WP_218317503.1">
    <property type="nucleotide sequence ID" value="NZ_JAGSPB010000002.1"/>
</dbReference>
<gene>
    <name evidence="2" type="ORF">KCG45_12370</name>
</gene>
<feature type="transmembrane region" description="Helical" evidence="1">
    <location>
        <begin position="7"/>
        <end position="28"/>
    </location>
</feature>
<reference evidence="2 3" key="1">
    <citation type="submission" date="2021-04" db="EMBL/GenBank/DDBJ databases">
        <authorList>
            <person name="Pira H."/>
            <person name="Risdian C."/>
            <person name="Wink J."/>
        </authorList>
    </citation>
    <scope>NUCLEOTIDE SEQUENCE [LARGE SCALE GENOMIC DNA]</scope>
    <source>
        <strain evidence="2 3">WH131</strain>
    </source>
</reference>
<sequence length="92" mass="10329">MSQLPIFVRPLPFVLYFLALLLGAWRFWNDWTVAEASMQFAQGMGSEFEEMRFMSRSNSLYGAVADVAYLGASAAILHVLIAIYDMMKGPEA</sequence>
<organism evidence="2 3">
    <name type="scientific">Erythrobacter ani</name>
    <dbReference type="NCBI Taxonomy" id="2827235"/>
    <lineage>
        <taxon>Bacteria</taxon>
        <taxon>Pseudomonadati</taxon>
        <taxon>Pseudomonadota</taxon>
        <taxon>Alphaproteobacteria</taxon>
        <taxon>Sphingomonadales</taxon>
        <taxon>Erythrobacteraceae</taxon>
        <taxon>Erythrobacter/Porphyrobacter group</taxon>
        <taxon>Erythrobacter</taxon>
    </lineage>
</organism>
<accession>A0ABS6SQS2</accession>
<proteinExistence type="predicted"/>
<keyword evidence="1" id="KW-1133">Transmembrane helix</keyword>
<name>A0ABS6SQS2_9SPHN</name>
<keyword evidence="3" id="KW-1185">Reference proteome</keyword>
<dbReference type="EMBL" id="JAGSPB010000002">
    <property type="protein sequence ID" value="MBV7266979.1"/>
    <property type="molecule type" value="Genomic_DNA"/>
</dbReference>
<comment type="caution">
    <text evidence="2">The sequence shown here is derived from an EMBL/GenBank/DDBJ whole genome shotgun (WGS) entry which is preliminary data.</text>
</comment>
<evidence type="ECO:0000256" key="1">
    <source>
        <dbReference type="SAM" id="Phobius"/>
    </source>
</evidence>
<keyword evidence="1" id="KW-0472">Membrane</keyword>
<keyword evidence="1" id="KW-0812">Transmembrane</keyword>
<protein>
    <submittedName>
        <fullName evidence="2">Uncharacterized protein</fullName>
    </submittedName>
</protein>